<evidence type="ECO:0000313" key="7">
    <source>
        <dbReference type="EMBL" id="MBM9433174.1"/>
    </source>
</evidence>
<evidence type="ECO:0000259" key="6">
    <source>
        <dbReference type="PROSITE" id="PS50893"/>
    </source>
</evidence>
<dbReference type="Pfam" id="PF00005">
    <property type="entry name" value="ABC_tran"/>
    <property type="match status" value="1"/>
</dbReference>
<dbReference type="SMART" id="SM00382">
    <property type="entry name" value="AAA"/>
    <property type="match status" value="1"/>
</dbReference>
<comment type="caution">
    <text evidence="7">The sequence shown here is derived from an EMBL/GenBank/DDBJ whole genome shotgun (WGS) entry which is preliminary data.</text>
</comment>
<dbReference type="InterPro" id="IPR050153">
    <property type="entry name" value="Metal_Ion_Import_ABC"/>
</dbReference>
<dbReference type="PROSITE" id="PS00211">
    <property type="entry name" value="ABC_TRANSPORTER_1"/>
    <property type="match status" value="1"/>
</dbReference>
<evidence type="ECO:0000313" key="8">
    <source>
        <dbReference type="Proteomes" id="UP000705983"/>
    </source>
</evidence>
<dbReference type="PROSITE" id="PS50893">
    <property type="entry name" value="ABC_TRANSPORTER_2"/>
    <property type="match status" value="1"/>
</dbReference>
<dbReference type="Gene3D" id="3.40.50.300">
    <property type="entry name" value="P-loop containing nucleotide triphosphate hydrolases"/>
    <property type="match status" value="1"/>
</dbReference>
<dbReference type="PANTHER" id="PTHR42734:SF17">
    <property type="entry name" value="METAL TRANSPORT SYSTEM ATP-BINDING PROTEIN TM_0124-RELATED"/>
    <property type="match status" value="1"/>
</dbReference>
<proteinExistence type="inferred from homology"/>
<keyword evidence="2" id="KW-0813">Transport</keyword>
<dbReference type="PANTHER" id="PTHR42734">
    <property type="entry name" value="METAL TRANSPORT SYSTEM ATP-BINDING PROTEIN TM_0124-RELATED"/>
    <property type="match status" value="1"/>
</dbReference>
<dbReference type="InterPro" id="IPR003593">
    <property type="entry name" value="AAA+_ATPase"/>
</dbReference>
<sequence>MHVTAVSLRDVGVQVGSAKILSDISLDIADGTTMAILGPNGSGKSSLIRAMLGIYPHTGEISLLGQTLPGRGVDWRRIGYAPQRPTSTAGVPATALEVVSSGLLYGRSFRFGAGYRDKAMAALEGVGLAHRAHQSVQTFSGGQQQRVMLARALVSNPSLLFLDEPFSGVDKTSREMITETLTAKHHEGLTIVVVLHELQNLRPLIDHTVVIEHGRIIHRGDAPRVAPGHDDPQHDHDHEHADEYTSFRTPDLEGGL</sequence>
<keyword evidence="4 7" id="KW-0067">ATP-binding</keyword>
<evidence type="ECO:0000256" key="3">
    <source>
        <dbReference type="ARBA" id="ARBA00022741"/>
    </source>
</evidence>
<organism evidence="7 8">
    <name type="scientific">Flaviflexus equikiangi</name>
    <dbReference type="NCBI Taxonomy" id="2758573"/>
    <lineage>
        <taxon>Bacteria</taxon>
        <taxon>Bacillati</taxon>
        <taxon>Actinomycetota</taxon>
        <taxon>Actinomycetes</taxon>
        <taxon>Actinomycetales</taxon>
        <taxon>Actinomycetaceae</taxon>
        <taxon>Flaviflexus</taxon>
    </lineage>
</organism>
<dbReference type="EMBL" id="JAFFJS010000003">
    <property type="protein sequence ID" value="MBM9433174.1"/>
    <property type="molecule type" value="Genomic_DNA"/>
</dbReference>
<feature type="region of interest" description="Disordered" evidence="5">
    <location>
        <begin position="221"/>
        <end position="256"/>
    </location>
</feature>
<dbReference type="SUPFAM" id="SSF52540">
    <property type="entry name" value="P-loop containing nucleoside triphosphate hydrolases"/>
    <property type="match status" value="1"/>
</dbReference>
<dbReference type="InterPro" id="IPR017871">
    <property type="entry name" value="ABC_transporter-like_CS"/>
</dbReference>
<name>A0ABS2TET7_9ACTO</name>
<evidence type="ECO:0000256" key="1">
    <source>
        <dbReference type="ARBA" id="ARBA00005417"/>
    </source>
</evidence>
<evidence type="ECO:0000256" key="4">
    <source>
        <dbReference type="ARBA" id="ARBA00022840"/>
    </source>
</evidence>
<evidence type="ECO:0000256" key="5">
    <source>
        <dbReference type="SAM" id="MobiDB-lite"/>
    </source>
</evidence>
<dbReference type="Proteomes" id="UP000705983">
    <property type="component" value="Unassembled WGS sequence"/>
</dbReference>
<dbReference type="InterPro" id="IPR003439">
    <property type="entry name" value="ABC_transporter-like_ATP-bd"/>
</dbReference>
<reference evidence="8" key="1">
    <citation type="submission" date="2021-02" db="EMBL/GenBank/DDBJ databases">
        <title>Leucobacter sp. CX169.</title>
        <authorList>
            <person name="Cheng Y."/>
        </authorList>
    </citation>
    <scope>NUCLEOTIDE SEQUENCE [LARGE SCALE GENOMIC DNA]</scope>
    <source>
        <strain evidence="8">JY899</strain>
    </source>
</reference>
<keyword evidence="3" id="KW-0547">Nucleotide-binding</keyword>
<evidence type="ECO:0000256" key="2">
    <source>
        <dbReference type="ARBA" id="ARBA00022448"/>
    </source>
</evidence>
<feature type="domain" description="ABC transporter" evidence="6">
    <location>
        <begin position="6"/>
        <end position="238"/>
    </location>
</feature>
<dbReference type="GO" id="GO:0005524">
    <property type="term" value="F:ATP binding"/>
    <property type="evidence" value="ECO:0007669"/>
    <property type="project" value="UniProtKB-KW"/>
</dbReference>
<feature type="compositionally biased region" description="Basic and acidic residues" evidence="5">
    <location>
        <begin position="221"/>
        <end position="245"/>
    </location>
</feature>
<accession>A0ABS2TET7</accession>
<comment type="similarity">
    <text evidence="1">Belongs to the ABC transporter superfamily.</text>
</comment>
<protein>
    <submittedName>
        <fullName evidence="7">Metal ABC transporter ATP-binding protein</fullName>
    </submittedName>
</protein>
<dbReference type="InterPro" id="IPR027417">
    <property type="entry name" value="P-loop_NTPase"/>
</dbReference>
<gene>
    <name evidence="7" type="ORF">JVW63_05615</name>
</gene>
<keyword evidence="8" id="KW-1185">Reference proteome</keyword>